<dbReference type="InterPro" id="IPR004853">
    <property type="entry name" value="Sugar_P_trans_dom"/>
</dbReference>
<keyword evidence="1" id="KW-1133">Transmembrane helix</keyword>
<gene>
    <name evidence="3" type="ORF">C0Q70_07235</name>
</gene>
<organism evidence="3 4">
    <name type="scientific">Pomacea canaliculata</name>
    <name type="common">Golden apple snail</name>
    <dbReference type="NCBI Taxonomy" id="400727"/>
    <lineage>
        <taxon>Eukaryota</taxon>
        <taxon>Metazoa</taxon>
        <taxon>Spiralia</taxon>
        <taxon>Lophotrochozoa</taxon>
        <taxon>Mollusca</taxon>
        <taxon>Gastropoda</taxon>
        <taxon>Caenogastropoda</taxon>
        <taxon>Architaenioglossa</taxon>
        <taxon>Ampullarioidea</taxon>
        <taxon>Ampullariidae</taxon>
        <taxon>Pomacea</taxon>
    </lineage>
</organism>
<accession>A0A2T7PEH5</accession>
<reference evidence="3 4" key="1">
    <citation type="submission" date="2018-04" db="EMBL/GenBank/DDBJ databases">
        <title>The genome of golden apple snail Pomacea canaliculata provides insight into stress tolerance and invasive adaptation.</title>
        <authorList>
            <person name="Liu C."/>
            <person name="Liu B."/>
            <person name="Ren Y."/>
            <person name="Zhang Y."/>
            <person name="Wang H."/>
            <person name="Li S."/>
            <person name="Jiang F."/>
            <person name="Yin L."/>
            <person name="Zhang G."/>
            <person name="Qian W."/>
            <person name="Fan W."/>
        </authorList>
    </citation>
    <scope>NUCLEOTIDE SEQUENCE [LARGE SCALE GENOMIC DNA]</scope>
    <source>
        <strain evidence="3">SZHN2017</strain>
        <tissue evidence="3">Muscle</tissue>
    </source>
</reference>
<sequence>MSAGVVLAMGSNVLLAVRNLAIKGLHSGQLNLGPRRFSWSVGGVLVGMSVLVLTAAWWLEIVDIVSRRSTLAVTSLLLSGAFHVTYSMISTSVILRALDVVSHSMANVIKRVLVVALLYVSGSRSASGVNVAGLMVTIVGLAVYVREKTHSKTNTCTKRITSTPFKGMA</sequence>
<keyword evidence="1" id="KW-0812">Transmembrane</keyword>
<protein>
    <recommendedName>
        <fullName evidence="2">Sugar phosphate transporter domain-containing protein</fullName>
    </recommendedName>
</protein>
<dbReference type="Proteomes" id="UP000245119">
    <property type="component" value="Linkage Group LG4"/>
</dbReference>
<dbReference type="EMBL" id="PZQS01000004">
    <property type="protein sequence ID" value="PVD31817.1"/>
    <property type="molecule type" value="Genomic_DNA"/>
</dbReference>
<proteinExistence type="predicted"/>
<evidence type="ECO:0000313" key="3">
    <source>
        <dbReference type="EMBL" id="PVD31817.1"/>
    </source>
</evidence>
<feature type="domain" description="Sugar phosphate transporter" evidence="2">
    <location>
        <begin position="3"/>
        <end position="144"/>
    </location>
</feature>
<feature type="transmembrane region" description="Helical" evidence="1">
    <location>
        <begin position="71"/>
        <end position="95"/>
    </location>
</feature>
<feature type="transmembrane region" description="Helical" evidence="1">
    <location>
        <begin position="127"/>
        <end position="145"/>
    </location>
</feature>
<comment type="caution">
    <text evidence="3">The sequence shown here is derived from an EMBL/GenBank/DDBJ whole genome shotgun (WGS) entry which is preliminary data.</text>
</comment>
<keyword evidence="4" id="KW-1185">Reference proteome</keyword>
<name>A0A2T7PEH5_POMCA</name>
<evidence type="ECO:0000313" key="4">
    <source>
        <dbReference type="Proteomes" id="UP000245119"/>
    </source>
</evidence>
<feature type="transmembrane region" description="Helical" evidence="1">
    <location>
        <begin position="39"/>
        <end position="59"/>
    </location>
</feature>
<evidence type="ECO:0000256" key="1">
    <source>
        <dbReference type="SAM" id="Phobius"/>
    </source>
</evidence>
<dbReference type="Pfam" id="PF03151">
    <property type="entry name" value="TPT"/>
    <property type="match status" value="1"/>
</dbReference>
<keyword evidence="1" id="KW-0472">Membrane</keyword>
<evidence type="ECO:0000259" key="2">
    <source>
        <dbReference type="Pfam" id="PF03151"/>
    </source>
</evidence>
<dbReference type="AlphaFoldDB" id="A0A2T7PEH5"/>